<evidence type="ECO:0000259" key="19">
    <source>
        <dbReference type="PROSITE" id="PS50857"/>
    </source>
</evidence>
<organism evidence="21 22">
    <name type="scientific">Rhodococcus spelaei</name>
    <dbReference type="NCBI Taxonomy" id="2546320"/>
    <lineage>
        <taxon>Bacteria</taxon>
        <taxon>Bacillati</taxon>
        <taxon>Actinomycetota</taxon>
        <taxon>Actinomycetes</taxon>
        <taxon>Mycobacteriales</taxon>
        <taxon>Nocardiaceae</taxon>
        <taxon>Rhodococcus</taxon>
    </lineage>
</organism>
<accession>A0A541BMK6</accession>
<evidence type="ECO:0000259" key="20">
    <source>
        <dbReference type="PROSITE" id="PS50999"/>
    </source>
</evidence>
<dbReference type="PANTHER" id="PTHR22888:SF9">
    <property type="entry name" value="CYTOCHROME C OXIDASE SUBUNIT 2"/>
    <property type="match status" value="1"/>
</dbReference>
<dbReference type="InterPro" id="IPR011759">
    <property type="entry name" value="Cyt_c_oxidase_su2_TM_dom"/>
</dbReference>
<dbReference type="AlphaFoldDB" id="A0A541BMK6"/>
<evidence type="ECO:0000256" key="9">
    <source>
        <dbReference type="ARBA" id="ARBA00022982"/>
    </source>
</evidence>
<evidence type="ECO:0000313" key="22">
    <source>
        <dbReference type="Proteomes" id="UP000316256"/>
    </source>
</evidence>
<dbReference type="OrthoDB" id="9781261at2"/>
<comment type="catalytic activity">
    <reaction evidence="16">
        <text>4 Fe(II)-[cytochrome c] + O2 + 8 H(+)(in) = 4 Fe(III)-[cytochrome c] + 2 H2O + 4 H(+)(out)</text>
        <dbReference type="Rhea" id="RHEA:11436"/>
        <dbReference type="Rhea" id="RHEA-COMP:10350"/>
        <dbReference type="Rhea" id="RHEA-COMP:14399"/>
        <dbReference type="ChEBI" id="CHEBI:15377"/>
        <dbReference type="ChEBI" id="CHEBI:15378"/>
        <dbReference type="ChEBI" id="CHEBI:15379"/>
        <dbReference type="ChEBI" id="CHEBI:29033"/>
        <dbReference type="ChEBI" id="CHEBI:29034"/>
        <dbReference type="EC" id="7.1.1.9"/>
    </reaction>
</comment>
<evidence type="ECO:0000256" key="8">
    <source>
        <dbReference type="ARBA" id="ARBA00022967"/>
    </source>
</evidence>
<evidence type="ECO:0000256" key="4">
    <source>
        <dbReference type="ARBA" id="ARBA00022448"/>
    </source>
</evidence>
<dbReference type="PROSITE" id="PS51257">
    <property type="entry name" value="PROKAR_LIPOPROTEIN"/>
    <property type="match status" value="1"/>
</dbReference>
<evidence type="ECO:0000256" key="2">
    <source>
        <dbReference type="ARBA" id="ARBA00007866"/>
    </source>
</evidence>
<reference evidence="21 22" key="1">
    <citation type="submission" date="2019-06" db="EMBL/GenBank/DDBJ databases">
        <title>Rhodococcus spaelei sp. nov., isolated from a cave.</title>
        <authorList>
            <person name="Lee S.D."/>
        </authorList>
    </citation>
    <scope>NUCLEOTIDE SEQUENCE [LARGE SCALE GENOMIC DNA]</scope>
    <source>
        <strain evidence="21 22">C9-5</strain>
    </source>
</reference>
<evidence type="ECO:0000256" key="12">
    <source>
        <dbReference type="ARBA" id="ARBA00023136"/>
    </source>
</evidence>
<dbReference type="GO" id="GO:0005507">
    <property type="term" value="F:copper ion binding"/>
    <property type="evidence" value="ECO:0007669"/>
    <property type="project" value="InterPro"/>
</dbReference>
<dbReference type="InterPro" id="IPR036257">
    <property type="entry name" value="Cyt_c_oxidase_su2_TM_sf"/>
</dbReference>
<evidence type="ECO:0000256" key="6">
    <source>
        <dbReference type="ARBA" id="ARBA00022692"/>
    </source>
</evidence>
<keyword evidence="22" id="KW-1185">Reference proteome</keyword>
<keyword evidence="4" id="KW-0813">Transport</keyword>
<keyword evidence="6 18" id="KW-0812">Transmembrane</keyword>
<evidence type="ECO:0000256" key="3">
    <source>
        <dbReference type="ARBA" id="ARBA00012949"/>
    </source>
</evidence>
<feature type="domain" description="Cytochrome oxidase subunit II transmembrane region profile" evidence="20">
    <location>
        <begin position="29"/>
        <end position="128"/>
    </location>
</feature>
<feature type="domain" description="Cytochrome oxidase subunit II copper A binding" evidence="19">
    <location>
        <begin position="130"/>
        <end position="306"/>
    </location>
</feature>
<keyword evidence="10 18" id="KW-1133">Transmembrane helix</keyword>
<protein>
    <recommendedName>
        <fullName evidence="3">cytochrome-c oxidase</fullName>
        <ecNumber evidence="3">7.1.1.9</ecNumber>
    </recommendedName>
    <alternativeName>
        <fullName evidence="15">Cytochrome aa3 subunit 2</fullName>
    </alternativeName>
    <alternativeName>
        <fullName evidence="14">Cytochrome c oxidase polypeptide II</fullName>
    </alternativeName>
    <alternativeName>
        <fullName evidence="17">Oxidase aa(3) subunit 2</fullName>
    </alternativeName>
</protein>
<keyword evidence="11" id="KW-0186">Copper</keyword>
<keyword evidence="8" id="KW-1278">Translocase</keyword>
<dbReference type="PANTHER" id="PTHR22888">
    <property type="entry name" value="CYTOCHROME C OXIDASE, SUBUNIT II"/>
    <property type="match status" value="1"/>
</dbReference>
<dbReference type="PROSITE" id="PS50999">
    <property type="entry name" value="COX2_TM"/>
    <property type="match status" value="1"/>
</dbReference>
<evidence type="ECO:0000256" key="1">
    <source>
        <dbReference type="ARBA" id="ARBA00004141"/>
    </source>
</evidence>
<proteinExistence type="inferred from homology"/>
<dbReference type="SUPFAM" id="SSF81464">
    <property type="entry name" value="Cytochrome c oxidase subunit II-like, transmembrane region"/>
    <property type="match status" value="1"/>
</dbReference>
<keyword evidence="7" id="KW-0479">Metal-binding</keyword>
<keyword evidence="9" id="KW-0249">Electron transport</keyword>
<dbReference type="PROSITE" id="PS00078">
    <property type="entry name" value="COX2"/>
    <property type="match status" value="1"/>
</dbReference>
<evidence type="ECO:0000256" key="15">
    <source>
        <dbReference type="ARBA" id="ARBA00031399"/>
    </source>
</evidence>
<evidence type="ECO:0000256" key="18">
    <source>
        <dbReference type="SAM" id="Phobius"/>
    </source>
</evidence>
<dbReference type="InterPro" id="IPR008972">
    <property type="entry name" value="Cupredoxin"/>
</dbReference>
<evidence type="ECO:0000313" key="21">
    <source>
        <dbReference type="EMBL" id="TQF73555.1"/>
    </source>
</evidence>
<dbReference type="Gene3D" id="1.10.287.90">
    <property type="match status" value="1"/>
</dbReference>
<gene>
    <name evidence="21" type="ORF">FK531_08715</name>
</gene>
<dbReference type="EMBL" id="VIGH01000003">
    <property type="protein sequence ID" value="TQF73555.1"/>
    <property type="molecule type" value="Genomic_DNA"/>
</dbReference>
<evidence type="ECO:0000256" key="11">
    <source>
        <dbReference type="ARBA" id="ARBA00023008"/>
    </source>
</evidence>
<dbReference type="InterPro" id="IPR045187">
    <property type="entry name" value="CcO_II"/>
</dbReference>
<feature type="transmembrane region" description="Helical" evidence="18">
    <location>
        <begin position="53"/>
        <end position="79"/>
    </location>
</feature>
<comment type="function">
    <text evidence="13">Subunits I and II form the functional core of the enzyme complex. Electrons originating in cytochrome c are transferred via heme a and Cu(A) to the binuclear center formed by heme a3 and Cu(B).</text>
</comment>
<evidence type="ECO:0000256" key="7">
    <source>
        <dbReference type="ARBA" id="ARBA00022723"/>
    </source>
</evidence>
<dbReference type="SUPFAM" id="SSF49503">
    <property type="entry name" value="Cupredoxins"/>
    <property type="match status" value="1"/>
</dbReference>
<dbReference type="Pfam" id="PF00116">
    <property type="entry name" value="COX2"/>
    <property type="match status" value="1"/>
</dbReference>
<dbReference type="RefSeq" id="WP_142097743.1">
    <property type="nucleotide sequence ID" value="NZ_VIGH01000003.1"/>
</dbReference>
<keyword evidence="12 18" id="KW-0472">Membrane</keyword>
<evidence type="ECO:0000256" key="16">
    <source>
        <dbReference type="ARBA" id="ARBA00047816"/>
    </source>
</evidence>
<keyword evidence="5" id="KW-0679">Respiratory chain</keyword>
<evidence type="ECO:0000256" key="5">
    <source>
        <dbReference type="ARBA" id="ARBA00022660"/>
    </source>
</evidence>
<dbReference type="EC" id="7.1.1.9" evidence="3"/>
<evidence type="ECO:0000256" key="10">
    <source>
        <dbReference type="ARBA" id="ARBA00022989"/>
    </source>
</evidence>
<dbReference type="InterPro" id="IPR001505">
    <property type="entry name" value="Copper_CuA"/>
</dbReference>
<feature type="transmembrane region" description="Helical" evidence="18">
    <location>
        <begin position="100"/>
        <end position="120"/>
    </location>
</feature>
<dbReference type="PROSITE" id="PS50857">
    <property type="entry name" value="COX2_CUA"/>
    <property type="match status" value="1"/>
</dbReference>
<dbReference type="GO" id="GO:0016020">
    <property type="term" value="C:membrane"/>
    <property type="evidence" value="ECO:0007669"/>
    <property type="project" value="UniProtKB-SubCell"/>
</dbReference>
<dbReference type="GO" id="GO:0004129">
    <property type="term" value="F:cytochrome-c oxidase activity"/>
    <property type="evidence" value="ECO:0007669"/>
    <property type="project" value="UniProtKB-EC"/>
</dbReference>
<sequence length="356" mass="40016">MNVAQSRILRRAGLAASLGLAAMLLSGCSIDNSVLRFGWPSGITPQAERMRELWTWSVIAALFMGVIVWGLTFWVVIFHRKKKDSPEFPRQTAYNVPLELFYTAVPFVIIAVLFYFTVVVQNYVHEKKDDPNVVVDVTAYQWNWKFGYRSIDLREGGAKYDGVDVAAQAAAERPAEEQEVHGNLVPGPINGKSKNDLSYLHYDKIETVGSSNEIPILVLPTGKRIEFQLASADVIHAFWVPEFLFKRDVMPNPKENHSDNVFQISEIEKEGAFVGRCAEMCGTYHAMMNFEVRAVSPEKFAKYVELRKPADEGGRALTTAEALNEIGESPVATSTHPFNTERTYRQATDVLQGEYQ</sequence>
<comment type="subcellular location">
    <subcellularLocation>
        <location evidence="1">Membrane</location>
        <topology evidence="1">Multi-pass membrane protein</topology>
    </subcellularLocation>
</comment>
<evidence type="ECO:0000256" key="14">
    <source>
        <dbReference type="ARBA" id="ARBA00031389"/>
    </source>
</evidence>
<dbReference type="Gene3D" id="2.60.40.420">
    <property type="entry name" value="Cupredoxins - blue copper proteins"/>
    <property type="match status" value="1"/>
</dbReference>
<dbReference type="GO" id="GO:0042773">
    <property type="term" value="P:ATP synthesis coupled electron transport"/>
    <property type="evidence" value="ECO:0007669"/>
    <property type="project" value="TreeGrafter"/>
</dbReference>
<name>A0A541BMK6_9NOCA</name>
<dbReference type="InterPro" id="IPR002429">
    <property type="entry name" value="CcO_II-like_C"/>
</dbReference>
<comment type="similarity">
    <text evidence="2">Belongs to the cytochrome c oxidase subunit 2 family.</text>
</comment>
<comment type="caution">
    <text evidence="21">The sequence shown here is derived from an EMBL/GenBank/DDBJ whole genome shotgun (WGS) entry which is preliminary data.</text>
</comment>
<evidence type="ECO:0000256" key="17">
    <source>
        <dbReference type="ARBA" id="ARBA00050058"/>
    </source>
</evidence>
<dbReference type="Proteomes" id="UP000316256">
    <property type="component" value="Unassembled WGS sequence"/>
</dbReference>
<evidence type="ECO:0000256" key="13">
    <source>
        <dbReference type="ARBA" id="ARBA00024688"/>
    </source>
</evidence>